<accession>A0A385IS35</accession>
<feature type="region of interest" description="Disordered" evidence="1">
    <location>
        <begin position="62"/>
        <end position="84"/>
    </location>
</feature>
<evidence type="ECO:0000313" key="3">
    <source>
        <dbReference type="Proteomes" id="UP000262963"/>
    </source>
</evidence>
<organism evidence="2 3">
    <name type="scientific">Clostridium phage susfortuna</name>
    <dbReference type="NCBI Taxonomy" id="2316154"/>
    <lineage>
        <taxon>Viruses</taxon>
        <taxon>Duplodnaviria</taxon>
        <taxon>Heunggongvirae</taxon>
        <taxon>Uroviricota</taxon>
        <taxon>Caudoviricetes</taxon>
        <taxon>Guelinviridae</taxon>
        <taxon>Susfortunavirus</taxon>
        <taxon>Susfortunavirus susfortuna</taxon>
    </lineage>
</organism>
<proteinExistence type="predicted"/>
<sequence length="84" mass="10000">MDNENNQENQQEQEQENKGNNVNVETLTRDLLERDSEIAKLKKEKIELENAYKVLYERGNFTQQNEQSKEPVKKVSYDDILNRL</sequence>
<dbReference type="EMBL" id="MH393889">
    <property type="protein sequence ID" value="AXY86162.1"/>
    <property type="molecule type" value="Genomic_DNA"/>
</dbReference>
<feature type="compositionally biased region" description="Low complexity" evidence="1">
    <location>
        <begin position="1"/>
        <end position="12"/>
    </location>
</feature>
<name>A0A385IS35_9CAUD</name>
<evidence type="ECO:0000256" key="1">
    <source>
        <dbReference type="SAM" id="MobiDB-lite"/>
    </source>
</evidence>
<reference evidence="3" key="1">
    <citation type="submission" date="2018-05" db="EMBL/GenBank/DDBJ databases">
        <title>Novel Clostridium perfringens phage susfortuna.</title>
        <authorList>
            <person name="Kot W."/>
            <person name="Ploeger M."/>
            <person name="Pedersen J."/>
            <person name="Hansen L.H."/>
        </authorList>
    </citation>
    <scope>NUCLEOTIDE SEQUENCE [LARGE SCALE GENOMIC DNA]</scope>
</reference>
<gene>
    <name evidence="2" type="ORF">susfortuna_gp22</name>
</gene>
<evidence type="ECO:0000313" key="2">
    <source>
        <dbReference type="EMBL" id="AXY86162.1"/>
    </source>
</evidence>
<feature type="region of interest" description="Disordered" evidence="1">
    <location>
        <begin position="1"/>
        <end position="24"/>
    </location>
</feature>
<protein>
    <submittedName>
        <fullName evidence="2">Uncharacterized protein</fullName>
    </submittedName>
</protein>
<keyword evidence="3" id="KW-1185">Reference proteome</keyword>
<feature type="compositionally biased region" description="Basic and acidic residues" evidence="1">
    <location>
        <begin position="67"/>
        <end position="84"/>
    </location>
</feature>
<dbReference type="Proteomes" id="UP000262963">
    <property type="component" value="Segment"/>
</dbReference>